<dbReference type="InterPro" id="IPR004358">
    <property type="entry name" value="Sig_transdc_His_kin-like_C"/>
</dbReference>
<dbReference type="InterPro" id="IPR036890">
    <property type="entry name" value="HATPase_C_sf"/>
</dbReference>
<dbReference type="InterPro" id="IPR003661">
    <property type="entry name" value="HisK_dim/P_dom"/>
</dbReference>
<evidence type="ECO:0000313" key="10">
    <source>
        <dbReference type="EMBL" id="MBK1671090.1"/>
    </source>
</evidence>
<evidence type="ECO:0000256" key="2">
    <source>
        <dbReference type="ARBA" id="ARBA00012438"/>
    </source>
</evidence>
<dbReference type="InterPro" id="IPR013655">
    <property type="entry name" value="PAS_fold_3"/>
</dbReference>
<accession>A0ABS1DNY9</accession>
<evidence type="ECO:0000256" key="1">
    <source>
        <dbReference type="ARBA" id="ARBA00000085"/>
    </source>
</evidence>
<dbReference type="InterPro" id="IPR000014">
    <property type="entry name" value="PAS"/>
</dbReference>
<gene>
    <name evidence="10" type="ORF">CKO28_24080</name>
</gene>
<evidence type="ECO:0000259" key="7">
    <source>
        <dbReference type="PROSITE" id="PS50109"/>
    </source>
</evidence>
<dbReference type="Pfam" id="PF02518">
    <property type="entry name" value="HATPase_c"/>
    <property type="match status" value="1"/>
</dbReference>
<feature type="domain" description="PAS" evidence="8">
    <location>
        <begin position="201"/>
        <end position="275"/>
    </location>
</feature>
<evidence type="ECO:0000256" key="6">
    <source>
        <dbReference type="SAM" id="Phobius"/>
    </source>
</evidence>
<dbReference type="Pfam" id="PF08448">
    <property type="entry name" value="PAS_4"/>
    <property type="match status" value="1"/>
</dbReference>
<dbReference type="InterPro" id="IPR036097">
    <property type="entry name" value="HisK_dim/P_sf"/>
</dbReference>
<dbReference type="PRINTS" id="PR00344">
    <property type="entry name" value="BCTRLSENSOR"/>
</dbReference>
<dbReference type="Pfam" id="PF08447">
    <property type="entry name" value="PAS_3"/>
    <property type="match status" value="2"/>
</dbReference>
<keyword evidence="3" id="KW-0597">Phosphoprotein</keyword>
<comment type="caution">
    <text evidence="10">The sequence shown here is derived from an EMBL/GenBank/DDBJ whole genome shotgun (WGS) entry which is preliminary data.</text>
</comment>
<dbReference type="InterPro" id="IPR003594">
    <property type="entry name" value="HATPase_dom"/>
</dbReference>
<dbReference type="Proteomes" id="UP001296873">
    <property type="component" value="Unassembled WGS sequence"/>
</dbReference>
<organism evidence="10 11">
    <name type="scientific">Rhodovibrio sodomensis</name>
    <dbReference type="NCBI Taxonomy" id="1088"/>
    <lineage>
        <taxon>Bacteria</taxon>
        <taxon>Pseudomonadati</taxon>
        <taxon>Pseudomonadota</taxon>
        <taxon>Alphaproteobacteria</taxon>
        <taxon>Rhodospirillales</taxon>
        <taxon>Rhodovibrionaceae</taxon>
        <taxon>Rhodovibrio</taxon>
    </lineage>
</organism>
<dbReference type="SMART" id="SM00388">
    <property type="entry name" value="HisKA"/>
    <property type="match status" value="1"/>
</dbReference>
<protein>
    <recommendedName>
        <fullName evidence="2">histidine kinase</fullName>
        <ecNumber evidence="2">2.7.13.3</ecNumber>
    </recommendedName>
</protein>
<dbReference type="CDD" id="cd00082">
    <property type="entry name" value="HisKA"/>
    <property type="match status" value="1"/>
</dbReference>
<feature type="domain" description="PAS" evidence="8">
    <location>
        <begin position="74"/>
        <end position="119"/>
    </location>
</feature>
<comment type="catalytic activity">
    <reaction evidence="1">
        <text>ATP + protein L-histidine = ADP + protein N-phospho-L-histidine.</text>
        <dbReference type="EC" id="2.7.13.3"/>
    </reaction>
</comment>
<dbReference type="Pfam" id="PF00512">
    <property type="entry name" value="HisKA"/>
    <property type="match status" value="1"/>
</dbReference>
<feature type="transmembrane region" description="Helical" evidence="6">
    <location>
        <begin position="44"/>
        <end position="64"/>
    </location>
</feature>
<dbReference type="InterPro" id="IPR000700">
    <property type="entry name" value="PAS-assoc_C"/>
</dbReference>
<evidence type="ECO:0000256" key="5">
    <source>
        <dbReference type="ARBA" id="ARBA00022777"/>
    </source>
</evidence>
<dbReference type="Gene3D" id="1.10.287.130">
    <property type="match status" value="1"/>
</dbReference>
<sequence>MPHRRPSLAVLKTLRSAVAPPALGALAALSGVYAVMGTPASGQALGALIALGAAGAAVITAWSAHARATQQAVRAAQLEHIADASTDWTWAMDRELRFTHLSAKFKTAFGFPPSRVIGQRRDTLIGPGNDPEQVARHLADLRAQRAFRDFTYKARREDGRRLWVRVSGVPVFTADGSFDGYRGVASDVTAQFMAEQAARTAQRRLIDLTDSIPGAVYQLRRDPEGLHMTFVSAGISSLYGIEKAQAYSIDTLLAKVHPDDAGRVDREIEAAYRDQRNIHLEHRIVVDGAVKWVRAQAVARVEAPDVVVWNGLLTDVSRLKDAEAKLRAQQDRYERAVRGSRDGVWDYDLRTDSVYYSSRCHELLDCGEDELGTDAAAFVQRVLPKDRDELRRTIARHIKHGAPYDIEVRVQVGPAPGAGGKAGTPAVRWFRLRAETERDADGRAVRMAGTLSDIDDLKSQERELIAAREKAELANKSKTEFLANMSHELRTPLNAVIGFAEVIEGQLLGEIGNPRYRAYASDIRESGQHLLSLINDILDHAKIEAGRRELHEEWLRLPDLIHATVRLVRERAHDRGIHLDVVPAARLPQVYADQRGVKQILLNLLTNAIKFTPEQGRVSVRTEVSADGLWLEVADTGIGIAEHDIDKAMAPFGQADNWLTREHEGTGLGLALCKQLAELHDGTLTLDSTPGAGTRVRVTLPADRLEYTAEPPRATAAAQ</sequence>
<evidence type="ECO:0000259" key="9">
    <source>
        <dbReference type="PROSITE" id="PS50113"/>
    </source>
</evidence>
<keyword evidence="11" id="KW-1185">Reference proteome</keyword>
<dbReference type="Gene3D" id="3.30.565.10">
    <property type="entry name" value="Histidine kinase-like ATPase, C-terminal domain"/>
    <property type="match status" value="1"/>
</dbReference>
<dbReference type="Gene3D" id="3.30.450.20">
    <property type="entry name" value="PAS domain"/>
    <property type="match status" value="3"/>
</dbReference>
<dbReference type="EC" id="2.7.13.3" evidence="2"/>
<proteinExistence type="predicted"/>
<evidence type="ECO:0000313" key="11">
    <source>
        <dbReference type="Proteomes" id="UP001296873"/>
    </source>
</evidence>
<dbReference type="SMART" id="SM00387">
    <property type="entry name" value="HATPase_c"/>
    <property type="match status" value="1"/>
</dbReference>
<dbReference type="SUPFAM" id="SSF47384">
    <property type="entry name" value="Homodimeric domain of signal transducing histidine kinase"/>
    <property type="match status" value="1"/>
</dbReference>
<dbReference type="SMART" id="SM00086">
    <property type="entry name" value="PAC"/>
    <property type="match status" value="2"/>
</dbReference>
<dbReference type="CDD" id="cd00130">
    <property type="entry name" value="PAS"/>
    <property type="match status" value="2"/>
</dbReference>
<reference evidence="10 11" key="1">
    <citation type="journal article" date="2020" name="Microorganisms">
        <title>Osmotic Adaptation and Compatible Solute Biosynthesis of Phototrophic Bacteria as Revealed from Genome Analyses.</title>
        <authorList>
            <person name="Imhoff J.F."/>
            <person name="Rahn T."/>
            <person name="Kunzel S."/>
            <person name="Keller A."/>
            <person name="Neulinger S.C."/>
        </authorList>
    </citation>
    <scope>NUCLEOTIDE SEQUENCE [LARGE SCALE GENOMIC DNA]</scope>
    <source>
        <strain evidence="10 11">DSM 9895</strain>
    </source>
</reference>
<dbReference type="EMBL" id="NRRL01000143">
    <property type="protein sequence ID" value="MBK1671090.1"/>
    <property type="molecule type" value="Genomic_DNA"/>
</dbReference>
<dbReference type="PANTHER" id="PTHR43047:SF72">
    <property type="entry name" value="OSMOSENSING HISTIDINE PROTEIN KINASE SLN1"/>
    <property type="match status" value="1"/>
</dbReference>
<evidence type="ECO:0000256" key="3">
    <source>
        <dbReference type="ARBA" id="ARBA00022553"/>
    </source>
</evidence>
<feature type="domain" description="PAS" evidence="8">
    <location>
        <begin position="329"/>
        <end position="401"/>
    </location>
</feature>
<evidence type="ECO:0000256" key="4">
    <source>
        <dbReference type="ARBA" id="ARBA00022679"/>
    </source>
</evidence>
<dbReference type="RefSeq" id="WP_200343561.1">
    <property type="nucleotide sequence ID" value="NZ_NRRL01000143.1"/>
</dbReference>
<dbReference type="CDD" id="cd16922">
    <property type="entry name" value="HATPase_EvgS-ArcB-TorS-like"/>
    <property type="match status" value="1"/>
</dbReference>
<feature type="domain" description="Histidine kinase" evidence="7">
    <location>
        <begin position="484"/>
        <end position="704"/>
    </location>
</feature>
<dbReference type="SUPFAM" id="SSF55785">
    <property type="entry name" value="PYP-like sensor domain (PAS domain)"/>
    <property type="match status" value="3"/>
</dbReference>
<dbReference type="SMART" id="SM00091">
    <property type="entry name" value="PAS"/>
    <property type="match status" value="3"/>
</dbReference>
<dbReference type="NCBIfam" id="TIGR00229">
    <property type="entry name" value="sensory_box"/>
    <property type="match status" value="1"/>
</dbReference>
<evidence type="ECO:0000259" key="8">
    <source>
        <dbReference type="PROSITE" id="PS50112"/>
    </source>
</evidence>
<keyword evidence="5" id="KW-0418">Kinase</keyword>
<keyword evidence="4" id="KW-0808">Transferase</keyword>
<dbReference type="InterPro" id="IPR035965">
    <property type="entry name" value="PAS-like_dom_sf"/>
</dbReference>
<dbReference type="SUPFAM" id="SSF55874">
    <property type="entry name" value="ATPase domain of HSP90 chaperone/DNA topoisomerase II/histidine kinase"/>
    <property type="match status" value="1"/>
</dbReference>
<dbReference type="PROSITE" id="PS50113">
    <property type="entry name" value="PAC"/>
    <property type="match status" value="1"/>
</dbReference>
<dbReference type="PROSITE" id="PS50109">
    <property type="entry name" value="HIS_KIN"/>
    <property type="match status" value="1"/>
</dbReference>
<feature type="domain" description="PAC" evidence="9">
    <location>
        <begin position="148"/>
        <end position="200"/>
    </location>
</feature>
<dbReference type="InterPro" id="IPR013656">
    <property type="entry name" value="PAS_4"/>
</dbReference>
<keyword evidence="6" id="KW-1133">Transmembrane helix</keyword>
<dbReference type="PANTHER" id="PTHR43047">
    <property type="entry name" value="TWO-COMPONENT HISTIDINE PROTEIN KINASE"/>
    <property type="match status" value="1"/>
</dbReference>
<keyword evidence="6" id="KW-0812">Transmembrane</keyword>
<name>A0ABS1DNY9_9PROT</name>
<dbReference type="PROSITE" id="PS50112">
    <property type="entry name" value="PAS"/>
    <property type="match status" value="3"/>
</dbReference>
<dbReference type="InterPro" id="IPR005467">
    <property type="entry name" value="His_kinase_dom"/>
</dbReference>
<dbReference type="InterPro" id="IPR001610">
    <property type="entry name" value="PAC"/>
</dbReference>
<keyword evidence="6" id="KW-0472">Membrane</keyword>